<reference evidence="2" key="1">
    <citation type="submission" date="2014-11" db="EMBL/GenBank/DDBJ databases">
        <authorList>
            <person name="Amaro Gonzalez C."/>
        </authorList>
    </citation>
    <scope>NUCLEOTIDE SEQUENCE</scope>
</reference>
<evidence type="ECO:0000256" key="1">
    <source>
        <dbReference type="SAM" id="SignalP"/>
    </source>
</evidence>
<feature type="chain" id="PRO_5002434770" evidence="1">
    <location>
        <begin position="24"/>
        <end position="57"/>
    </location>
</feature>
<evidence type="ECO:0000313" key="2">
    <source>
        <dbReference type="EMBL" id="JAH97217.1"/>
    </source>
</evidence>
<feature type="signal peptide" evidence="1">
    <location>
        <begin position="1"/>
        <end position="23"/>
    </location>
</feature>
<dbReference type="EMBL" id="GBXM01011360">
    <property type="protein sequence ID" value="JAH97217.1"/>
    <property type="molecule type" value="Transcribed_RNA"/>
</dbReference>
<reference evidence="2" key="2">
    <citation type="journal article" date="2015" name="Fish Shellfish Immunol.">
        <title>Early steps in the European eel (Anguilla anguilla)-Vibrio vulnificus interaction in the gills: Role of the RtxA13 toxin.</title>
        <authorList>
            <person name="Callol A."/>
            <person name="Pajuelo D."/>
            <person name="Ebbesson L."/>
            <person name="Teles M."/>
            <person name="MacKenzie S."/>
            <person name="Amaro C."/>
        </authorList>
    </citation>
    <scope>NUCLEOTIDE SEQUENCE</scope>
</reference>
<accession>A0A0E9X3A2</accession>
<keyword evidence="1" id="KW-0732">Signal</keyword>
<proteinExistence type="predicted"/>
<name>A0A0E9X3A2_ANGAN</name>
<sequence>MIQCRINLFFGLQCSCLFCSLSSNKWPVNSLWQCCRGRGCFRDSLLVNPMSVYQKLQ</sequence>
<protein>
    <submittedName>
        <fullName evidence="2">Uncharacterized protein</fullName>
    </submittedName>
</protein>
<organism evidence="2">
    <name type="scientific">Anguilla anguilla</name>
    <name type="common">European freshwater eel</name>
    <name type="synonym">Muraena anguilla</name>
    <dbReference type="NCBI Taxonomy" id="7936"/>
    <lineage>
        <taxon>Eukaryota</taxon>
        <taxon>Metazoa</taxon>
        <taxon>Chordata</taxon>
        <taxon>Craniata</taxon>
        <taxon>Vertebrata</taxon>
        <taxon>Euteleostomi</taxon>
        <taxon>Actinopterygii</taxon>
        <taxon>Neopterygii</taxon>
        <taxon>Teleostei</taxon>
        <taxon>Anguilliformes</taxon>
        <taxon>Anguillidae</taxon>
        <taxon>Anguilla</taxon>
    </lineage>
</organism>
<dbReference type="AlphaFoldDB" id="A0A0E9X3A2"/>